<reference key="1">
    <citation type="submission" date="2010-09" db="EMBL/GenBank/DDBJ databases">
        <authorList>
            <person name="Roh H."/>
            <person name="Ko H.-J."/>
            <person name="Kim D."/>
            <person name="Choi D.G."/>
            <person name="Park S."/>
            <person name="Kim S."/>
            <person name="Kim K.H."/>
            <person name="Chang I.S."/>
            <person name="Choi I.-G."/>
        </authorList>
    </citation>
    <scope>NUCLEOTIDE SEQUENCE</scope>
    <source>
        <strain>KIST612</strain>
    </source>
</reference>
<name>E3GDU2_9FIRM</name>
<protein>
    <submittedName>
        <fullName evidence="1">Uncharacterized protein</fullName>
    </submittedName>
</protein>
<dbReference type="AlphaFoldDB" id="E3GDU2"/>
<accession>E3GDU2</accession>
<organism evidence="1 2">
    <name type="scientific">Eubacterium callanderi</name>
    <dbReference type="NCBI Taxonomy" id="53442"/>
    <lineage>
        <taxon>Bacteria</taxon>
        <taxon>Bacillati</taxon>
        <taxon>Bacillota</taxon>
        <taxon>Clostridia</taxon>
        <taxon>Eubacteriales</taxon>
        <taxon>Eubacteriaceae</taxon>
        <taxon>Eubacterium</taxon>
    </lineage>
</organism>
<proteinExistence type="predicted"/>
<reference evidence="1 2" key="2">
    <citation type="journal article" date="2011" name="J. Bacteriol.">
        <title>Complete genome sequence of a carbon monoxide-utilizing acetogen, Eubacterium limosum KIST612.</title>
        <authorList>
            <person name="Roh H."/>
            <person name="Ko H.J."/>
            <person name="Kim D."/>
            <person name="Choi D.G."/>
            <person name="Park S."/>
            <person name="Kim S."/>
            <person name="Chang I.S."/>
            <person name="Choi I.G."/>
        </authorList>
    </citation>
    <scope>NUCLEOTIDE SEQUENCE [LARGE SCALE GENOMIC DNA]</scope>
    <source>
        <strain evidence="1 2">KIST612</strain>
    </source>
</reference>
<dbReference type="EMBL" id="CP002273">
    <property type="protein sequence ID" value="ADO37022.1"/>
    <property type="molecule type" value="Genomic_DNA"/>
</dbReference>
<keyword evidence="2" id="KW-1185">Reference proteome</keyword>
<evidence type="ECO:0000313" key="1">
    <source>
        <dbReference type="EMBL" id="ADO37022.1"/>
    </source>
</evidence>
<dbReference type="HOGENOM" id="CLU_3426502_0_0_9"/>
<evidence type="ECO:0000313" key="2">
    <source>
        <dbReference type="Proteomes" id="UP000006873"/>
    </source>
</evidence>
<gene>
    <name evidence="1" type="ordered locus">ELI_2039</name>
</gene>
<dbReference type="Proteomes" id="UP000006873">
    <property type="component" value="Chromosome"/>
</dbReference>
<dbReference type="KEGG" id="elm:ELI_2039"/>
<sequence>MMFYSFIAADLAAKALAKCDD</sequence>